<sequence>MAEITFDYFVGIDVGTTTTKAVAFDTKGNVLSQFSSGYDMTHPHPNWSEQDPEEIYEAFQKSLSMIVLPSLADKSIVSFSSAMHGLIVMDKDGKPLTRLMIWADNRATELANQLKATDLGQELYHRTGIPIHPFSVFSKILWLKENEPEIFSRTHKFIGIKEYLWFRLFGEYTIDYSLASGSGLFNFSESAWDTLALTTLGISAEQLPRLVSTTHIQKNDTNPNLPLVNYVIGAGDGPLANLGSGAMNPGQMAFTMGTSGAVRMCVAQPYTDAKMRTFNFFLFENQYIIGGATNNGGIVLQWLEEQILGSKNSIAKLIEEAQKLEIGSENLLFLPYILGERAPVWNAKAKGVFFGLSITHTQAHLVRAVMEGLILNVYSIGKILMEQQQIHEICASGGFAKSDFWLQLVADIFQKKVVICETVEGSAWGAALLAMKALNMKEAANTVAKGKEFLPNLAVAEKYSQLHQKFERLYEKLKDEF</sequence>
<evidence type="ECO:0000313" key="7">
    <source>
        <dbReference type="EMBL" id="RYU95941.1"/>
    </source>
</evidence>
<dbReference type="InterPro" id="IPR050406">
    <property type="entry name" value="FGGY_Carb_Kinase"/>
</dbReference>
<evidence type="ECO:0000256" key="4">
    <source>
        <dbReference type="RuleBase" id="RU003733"/>
    </source>
</evidence>
<organism evidence="7 8">
    <name type="scientific">Emticicia agri</name>
    <dbReference type="NCBI Taxonomy" id="2492393"/>
    <lineage>
        <taxon>Bacteria</taxon>
        <taxon>Pseudomonadati</taxon>
        <taxon>Bacteroidota</taxon>
        <taxon>Cytophagia</taxon>
        <taxon>Cytophagales</taxon>
        <taxon>Leadbetterellaceae</taxon>
        <taxon>Emticicia</taxon>
    </lineage>
</organism>
<dbReference type="Pfam" id="PF00370">
    <property type="entry name" value="FGGY_N"/>
    <property type="match status" value="1"/>
</dbReference>
<dbReference type="RefSeq" id="WP_130020549.1">
    <property type="nucleotide sequence ID" value="NZ_SEWF01000010.1"/>
</dbReference>
<keyword evidence="3 4" id="KW-0418">Kinase</keyword>
<dbReference type="OrthoDB" id="9805576at2"/>
<keyword evidence="8" id="KW-1185">Reference proteome</keyword>
<dbReference type="InterPro" id="IPR018483">
    <property type="entry name" value="Carb_kinase_FGGY_CS"/>
</dbReference>
<evidence type="ECO:0000256" key="2">
    <source>
        <dbReference type="ARBA" id="ARBA00022679"/>
    </source>
</evidence>
<dbReference type="GO" id="GO:0005975">
    <property type="term" value="P:carbohydrate metabolic process"/>
    <property type="evidence" value="ECO:0007669"/>
    <property type="project" value="InterPro"/>
</dbReference>
<dbReference type="PANTHER" id="PTHR43095:SF2">
    <property type="entry name" value="GLUCONOKINASE"/>
    <property type="match status" value="1"/>
</dbReference>
<comment type="similarity">
    <text evidence="1 4">Belongs to the FGGY kinase family.</text>
</comment>
<evidence type="ECO:0000259" key="5">
    <source>
        <dbReference type="Pfam" id="PF00370"/>
    </source>
</evidence>
<protein>
    <submittedName>
        <fullName evidence="7">Carbohydrate kinase</fullName>
    </submittedName>
</protein>
<evidence type="ECO:0000256" key="3">
    <source>
        <dbReference type="ARBA" id="ARBA00022777"/>
    </source>
</evidence>
<dbReference type="Pfam" id="PF02782">
    <property type="entry name" value="FGGY_C"/>
    <property type="match status" value="1"/>
</dbReference>
<dbReference type="SUPFAM" id="SSF53067">
    <property type="entry name" value="Actin-like ATPase domain"/>
    <property type="match status" value="2"/>
</dbReference>
<dbReference type="AlphaFoldDB" id="A0A4Q5M156"/>
<feature type="domain" description="Carbohydrate kinase FGGY C-terminal" evidence="6">
    <location>
        <begin position="253"/>
        <end position="437"/>
    </location>
</feature>
<dbReference type="CDD" id="cd07770">
    <property type="entry name" value="ASKHA_NBD_FGGY_GntK"/>
    <property type="match status" value="1"/>
</dbReference>
<dbReference type="GO" id="GO:0016773">
    <property type="term" value="F:phosphotransferase activity, alcohol group as acceptor"/>
    <property type="evidence" value="ECO:0007669"/>
    <property type="project" value="InterPro"/>
</dbReference>
<evidence type="ECO:0000313" key="8">
    <source>
        <dbReference type="Proteomes" id="UP000293162"/>
    </source>
</evidence>
<dbReference type="GO" id="GO:0016301">
    <property type="term" value="F:kinase activity"/>
    <property type="evidence" value="ECO:0007669"/>
    <property type="project" value="UniProtKB-KW"/>
</dbReference>
<keyword evidence="2 4" id="KW-0808">Transferase</keyword>
<accession>A0A4Q5M156</accession>
<name>A0A4Q5M156_9BACT</name>
<gene>
    <name evidence="7" type="ORF">EWM59_08570</name>
</gene>
<dbReference type="PROSITE" id="PS00445">
    <property type="entry name" value="FGGY_KINASES_2"/>
    <property type="match status" value="1"/>
</dbReference>
<proteinExistence type="inferred from homology"/>
<dbReference type="InterPro" id="IPR018484">
    <property type="entry name" value="FGGY_N"/>
</dbReference>
<dbReference type="EMBL" id="SEWF01000010">
    <property type="protein sequence ID" value="RYU95941.1"/>
    <property type="molecule type" value="Genomic_DNA"/>
</dbReference>
<dbReference type="PIRSF" id="PIRSF000538">
    <property type="entry name" value="GlpK"/>
    <property type="match status" value="1"/>
</dbReference>
<reference evidence="7 8" key="1">
    <citation type="submission" date="2019-02" db="EMBL/GenBank/DDBJ databases">
        <title>Bacterial novel species Emticicia sp. 17J42-9 isolated from soil.</title>
        <authorList>
            <person name="Jung H.-Y."/>
        </authorList>
    </citation>
    <scope>NUCLEOTIDE SEQUENCE [LARGE SCALE GENOMIC DNA]</scope>
    <source>
        <strain evidence="7 8">17J42-9</strain>
    </source>
</reference>
<comment type="caution">
    <text evidence="7">The sequence shown here is derived from an EMBL/GenBank/DDBJ whole genome shotgun (WGS) entry which is preliminary data.</text>
</comment>
<evidence type="ECO:0000256" key="1">
    <source>
        <dbReference type="ARBA" id="ARBA00009156"/>
    </source>
</evidence>
<evidence type="ECO:0000259" key="6">
    <source>
        <dbReference type="Pfam" id="PF02782"/>
    </source>
</evidence>
<dbReference type="InterPro" id="IPR043129">
    <property type="entry name" value="ATPase_NBD"/>
</dbReference>
<dbReference type="Gene3D" id="3.30.420.40">
    <property type="match status" value="2"/>
</dbReference>
<dbReference type="InterPro" id="IPR000577">
    <property type="entry name" value="Carb_kinase_FGGY"/>
</dbReference>
<dbReference type="Proteomes" id="UP000293162">
    <property type="component" value="Unassembled WGS sequence"/>
</dbReference>
<dbReference type="InterPro" id="IPR018485">
    <property type="entry name" value="FGGY_C"/>
</dbReference>
<dbReference type="PANTHER" id="PTHR43095">
    <property type="entry name" value="SUGAR KINASE"/>
    <property type="match status" value="1"/>
</dbReference>
<feature type="domain" description="Carbohydrate kinase FGGY N-terminal" evidence="5">
    <location>
        <begin position="8"/>
        <end position="222"/>
    </location>
</feature>